<reference evidence="1 2" key="1">
    <citation type="journal article" date="2023" name="Life. Sci Alliance">
        <title>Evolutionary insights into 3D genome organization and epigenetic landscape of Vigna mungo.</title>
        <authorList>
            <person name="Junaid A."/>
            <person name="Singh B."/>
            <person name="Bhatia S."/>
        </authorList>
    </citation>
    <scope>NUCLEOTIDE SEQUENCE [LARGE SCALE GENOMIC DNA]</scope>
    <source>
        <strain evidence="1">Urdbean</strain>
    </source>
</reference>
<evidence type="ECO:0000313" key="2">
    <source>
        <dbReference type="Proteomes" id="UP001374535"/>
    </source>
</evidence>
<dbReference type="PANTHER" id="PTHR35095">
    <property type="entry name" value="OS05G0143300 PROTEIN"/>
    <property type="match status" value="1"/>
</dbReference>
<dbReference type="PANTHER" id="PTHR35095:SF1">
    <property type="entry name" value="OS05G0143300 PROTEIN"/>
    <property type="match status" value="1"/>
</dbReference>
<protein>
    <submittedName>
        <fullName evidence="1">Uncharacterized protein</fullName>
    </submittedName>
</protein>
<proteinExistence type="predicted"/>
<evidence type="ECO:0000313" key="1">
    <source>
        <dbReference type="EMBL" id="WVY97075.1"/>
    </source>
</evidence>
<accession>A0AAQ3RMF2</accession>
<gene>
    <name evidence="1" type="ORF">V8G54_029226</name>
</gene>
<organism evidence="1 2">
    <name type="scientific">Vigna mungo</name>
    <name type="common">Black gram</name>
    <name type="synonym">Phaseolus mungo</name>
    <dbReference type="NCBI Taxonomy" id="3915"/>
    <lineage>
        <taxon>Eukaryota</taxon>
        <taxon>Viridiplantae</taxon>
        <taxon>Streptophyta</taxon>
        <taxon>Embryophyta</taxon>
        <taxon>Tracheophyta</taxon>
        <taxon>Spermatophyta</taxon>
        <taxon>Magnoliopsida</taxon>
        <taxon>eudicotyledons</taxon>
        <taxon>Gunneridae</taxon>
        <taxon>Pentapetalae</taxon>
        <taxon>rosids</taxon>
        <taxon>fabids</taxon>
        <taxon>Fabales</taxon>
        <taxon>Fabaceae</taxon>
        <taxon>Papilionoideae</taxon>
        <taxon>50 kb inversion clade</taxon>
        <taxon>NPAAA clade</taxon>
        <taxon>indigoferoid/millettioid clade</taxon>
        <taxon>Phaseoleae</taxon>
        <taxon>Vigna</taxon>
    </lineage>
</organism>
<name>A0AAQ3RMF2_VIGMU</name>
<dbReference type="AlphaFoldDB" id="A0AAQ3RMF2"/>
<dbReference type="EMBL" id="CP144692">
    <property type="protein sequence ID" value="WVY97075.1"/>
    <property type="molecule type" value="Genomic_DNA"/>
</dbReference>
<keyword evidence="2" id="KW-1185">Reference proteome</keyword>
<sequence>MLSESQASKLGVGIKRRTFTGFVIDLVILCEDSEEVFIFCDDSKEVFILCEDSKEVFILRETLGGSVPPLKRKPAKAGPIEQRFFEKQMVADVPATEEESFGFQNLVFPNTEKMLPKLFLMASHGCPVGLALQQDLPMVGSTITKGCLPLLPSPVLKPAMIRYGSPLNPFESTKPQKEWFDSDHIVNVNLSTQRPMLIDVQGTYPSPVRFGFGIVEQCSQQDKILQCVMSESAEAGIGGVHISLLSGLVDLQLSGIDEPQKPLTPVIPESKFFIPKLLLDIFQDSAFSSKVTVHPDGQVTFMGTAFEMKDLLSVVADSYLLRKGERQFMLVPHFSRMSIKEIEVKSVSSTLDIHSTLTVPLRSPEKAKVKPSRKKNKKVARDRDLFKKNYLHACESLLSILVDKRQHRKTAILSLKKSGPELPELLTQFSAGIAGTGLAVLLSVICKLACGRGISFCSYKLLNTGFGFGLVWLSWAVNKLRDTIVGINKNGGKPRLKDEEIIQKVDKSLREIYFRSAALLAVAVLRLA</sequence>
<dbReference type="Proteomes" id="UP001374535">
    <property type="component" value="Chromosome 9"/>
</dbReference>